<dbReference type="OrthoDB" id="5140155at2"/>
<dbReference type="EMBL" id="CP035495">
    <property type="protein sequence ID" value="QAY63518.1"/>
    <property type="molecule type" value="Genomic_DNA"/>
</dbReference>
<protein>
    <submittedName>
        <fullName evidence="2">Uncharacterized protein</fullName>
    </submittedName>
</protein>
<dbReference type="KEGG" id="xyl:ET495_09965"/>
<name>A0A4P6EZL6_9MICO</name>
<reference evidence="2 3" key="1">
    <citation type="submission" date="2019-01" db="EMBL/GenBank/DDBJ databases">
        <title>Genome sequencing of strain 2JSPR-7.</title>
        <authorList>
            <person name="Heo J."/>
            <person name="Kim S.-J."/>
            <person name="Kim J.-S."/>
            <person name="Hong S.-B."/>
            <person name="Kwon S.-W."/>
        </authorList>
    </citation>
    <scope>NUCLEOTIDE SEQUENCE [LARGE SCALE GENOMIC DNA]</scope>
    <source>
        <strain evidence="2 3">2JSPR-7</strain>
    </source>
</reference>
<feature type="region of interest" description="Disordered" evidence="1">
    <location>
        <begin position="453"/>
        <end position="472"/>
    </location>
</feature>
<evidence type="ECO:0000313" key="2">
    <source>
        <dbReference type="EMBL" id="QAY63518.1"/>
    </source>
</evidence>
<keyword evidence="3" id="KW-1185">Reference proteome</keyword>
<evidence type="ECO:0000313" key="3">
    <source>
        <dbReference type="Proteomes" id="UP000291758"/>
    </source>
</evidence>
<dbReference type="RefSeq" id="WP_129204650.1">
    <property type="nucleotide sequence ID" value="NZ_CP035495.1"/>
</dbReference>
<accession>A0A4P6EZL6</accession>
<sequence length="472" mass="51121">MYGEVTAALHTSMTQLLAMRRPSFFLGGANGNRPATTTPAERLAATAKILRYRKVIWDYALALAETATPIYASDGWEAPRRLLHWLQKDQPTAAALPGGRGVNTAELASVQDTRLSEAWRLAAVAAMAGRERELPNVADRIRLDGARVLMRDAADLTWALISLDARYFPLPGWQRLSTKSKWQDAYSTKAPHLVDSALSAAQLCSSWAAGVSAADAAAVDRLGYRAPTALMPVPYPFGFDGAIAAQHNLFVRLGAEFPSADSLTAVVRAQRVVSALAARAASDVGADDQATRFGRRAENYQTLLAMLMGRVAGPLGRGRSAVDDAQAAQTAMEDAVGTGERASDDQLAWLRRLFMMTDAYVAARTRQGIEQRRYFVWNEFTLSGVDLGGMKRAVRKYEPIDGRNHPNLYAAVKALAPAGESARLVDGGPQRDEFTRIVETAGELDRARRYGARPTPAMAPGIAGRDPRPILS</sequence>
<dbReference type="Proteomes" id="UP000291758">
    <property type="component" value="Chromosome"/>
</dbReference>
<dbReference type="AlphaFoldDB" id="A0A4P6EZL6"/>
<organism evidence="2 3">
    <name type="scientific">Xylanimonas allomyrinae</name>
    <dbReference type="NCBI Taxonomy" id="2509459"/>
    <lineage>
        <taxon>Bacteria</taxon>
        <taxon>Bacillati</taxon>
        <taxon>Actinomycetota</taxon>
        <taxon>Actinomycetes</taxon>
        <taxon>Micrococcales</taxon>
        <taxon>Promicromonosporaceae</taxon>
        <taxon>Xylanimonas</taxon>
    </lineage>
</organism>
<evidence type="ECO:0000256" key="1">
    <source>
        <dbReference type="SAM" id="MobiDB-lite"/>
    </source>
</evidence>
<gene>
    <name evidence="2" type="ORF">ET495_09965</name>
</gene>
<proteinExistence type="predicted"/>